<feature type="region of interest" description="Disordered" evidence="1">
    <location>
        <begin position="1"/>
        <end position="70"/>
    </location>
</feature>
<evidence type="ECO:0000313" key="2">
    <source>
        <dbReference type="EMBL" id="NBZ90075.1"/>
    </source>
</evidence>
<evidence type="ECO:0000256" key="1">
    <source>
        <dbReference type="SAM" id="MobiDB-lite"/>
    </source>
</evidence>
<dbReference type="RefSeq" id="WP_168776855.1">
    <property type="nucleotide sequence ID" value="NZ_JAABNR010000049.1"/>
</dbReference>
<dbReference type="EMBL" id="JAABNR010000049">
    <property type="protein sequence ID" value="NBZ90075.1"/>
    <property type="molecule type" value="Genomic_DNA"/>
</dbReference>
<keyword evidence="3" id="KW-1185">Reference proteome</keyword>
<comment type="caution">
    <text evidence="2">The sequence shown here is derived from an EMBL/GenBank/DDBJ whole genome shotgun (WGS) entry which is preliminary data.</text>
</comment>
<dbReference type="Proteomes" id="UP001193501">
    <property type="component" value="Unassembled WGS sequence"/>
</dbReference>
<reference evidence="2" key="1">
    <citation type="submission" date="2020-01" db="EMBL/GenBank/DDBJ databases">
        <authorList>
            <person name="Chen W.-M."/>
        </authorList>
    </citation>
    <scope>NUCLEOTIDE SEQUENCE</scope>
    <source>
        <strain evidence="2">CYK-10</strain>
    </source>
</reference>
<proteinExistence type="predicted"/>
<protein>
    <submittedName>
        <fullName evidence="2">Uncharacterized protein</fullName>
    </submittedName>
</protein>
<sequence>MESEEPLEPVSADTSYVEDGPPDHADAEALLTSQPLFEPGRRQPVPVQYADQTEPLPAAQPETQPEATPMLVPPQVSMRGAILMGDQWKALVVGPDGIEQWLDAGAQLGDWTIETIDANGMQLRGGEQVLTVQLYP</sequence>
<name>A0AAE4YHS9_9RHOB</name>
<organism evidence="2 3">
    <name type="scientific">Stagnihabitans tardus</name>
    <dbReference type="NCBI Taxonomy" id="2699202"/>
    <lineage>
        <taxon>Bacteria</taxon>
        <taxon>Pseudomonadati</taxon>
        <taxon>Pseudomonadota</taxon>
        <taxon>Alphaproteobacteria</taxon>
        <taxon>Rhodobacterales</taxon>
        <taxon>Paracoccaceae</taxon>
        <taxon>Stagnihabitans</taxon>
    </lineage>
</organism>
<evidence type="ECO:0000313" key="3">
    <source>
        <dbReference type="Proteomes" id="UP001193501"/>
    </source>
</evidence>
<accession>A0AAE4YHS9</accession>
<dbReference type="AlphaFoldDB" id="A0AAE4YHS9"/>
<gene>
    <name evidence="2" type="ORF">GV832_21055</name>
</gene>